<organism evidence="2 3">
    <name type="scientific">Oldenlandia corymbosa var. corymbosa</name>
    <dbReference type="NCBI Taxonomy" id="529605"/>
    <lineage>
        <taxon>Eukaryota</taxon>
        <taxon>Viridiplantae</taxon>
        <taxon>Streptophyta</taxon>
        <taxon>Embryophyta</taxon>
        <taxon>Tracheophyta</taxon>
        <taxon>Spermatophyta</taxon>
        <taxon>Magnoliopsida</taxon>
        <taxon>eudicotyledons</taxon>
        <taxon>Gunneridae</taxon>
        <taxon>Pentapetalae</taxon>
        <taxon>asterids</taxon>
        <taxon>lamiids</taxon>
        <taxon>Gentianales</taxon>
        <taxon>Rubiaceae</taxon>
        <taxon>Rubioideae</taxon>
        <taxon>Spermacoceae</taxon>
        <taxon>Hedyotis-Oldenlandia complex</taxon>
        <taxon>Oldenlandia</taxon>
    </lineage>
</organism>
<dbReference type="CDD" id="cd22160">
    <property type="entry name" value="F-box_AtFBL13-like"/>
    <property type="match status" value="1"/>
</dbReference>
<dbReference type="Gene3D" id="1.20.1280.50">
    <property type="match status" value="1"/>
</dbReference>
<dbReference type="InterPro" id="IPR001810">
    <property type="entry name" value="F-box_dom"/>
</dbReference>
<evidence type="ECO:0000313" key="3">
    <source>
        <dbReference type="Proteomes" id="UP001161247"/>
    </source>
</evidence>
<name>A0AAV1CPK6_OLDCO</name>
<sequence>MSEISEHSNARSNPSADIISNLPSELIQHILGLMPLRDAARTCALSRHWRNVWLKLPKLVFDRTFGRVYPLDPSSREKVLLRISQILLAHDGPILEFKLSIPGLESCWETDQFMKSVSRKGVQKLVLKFPRGNRHTLHSSTFSCRELEKLILRGCDIKPPPSFRGFSNLVRLMLSEITVTADVLARFIAGSPFLKCLCLDGSPPCDVLTVISPKLKCLFCHTYFGTSIRVFAPRLINVSLISNVPRAMLEGKQTTLQAKDFLKHVCILALDHYYMKMLLRAGSSFKFKNLSVLSLHGIYFPSVDEVKGVLLFIDGCPTLRKIKIAVARVFSNFEALTNRDTVEFFKGLKEKDISSCHVREVEMLYVTGSWPELAFMRMLLNKLLMLETMVIEPNFEIVNDGGLYILKEVSKFSRVSSRAIVKFKDQN</sequence>
<dbReference type="PANTHER" id="PTHR31639">
    <property type="entry name" value="F-BOX PROTEIN-LIKE"/>
    <property type="match status" value="1"/>
</dbReference>
<dbReference type="AlphaFoldDB" id="A0AAV1CPK6"/>
<dbReference type="InterPro" id="IPR053781">
    <property type="entry name" value="F-box_AtFBL13-like"/>
</dbReference>
<dbReference type="Proteomes" id="UP001161247">
    <property type="component" value="Chromosome 3"/>
</dbReference>
<dbReference type="Pfam" id="PF24758">
    <property type="entry name" value="LRR_At5g56370"/>
    <property type="match status" value="1"/>
</dbReference>
<dbReference type="InterPro" id="IPR036047">
    <property type="entry name" value="F-box-like_dom_sf"/>
</dbReference>
<dbReference type="PROSITE" id="PS50181">
    <property type="entry name" value="FBOX"/>
    <property type="match status" value="1"/>
</dbReference>
<dbReference type="SMART" id="SM00256">
    <property type="entry name" value="FBOX"/>
    <property type="match status" value="1"/>
</dbReference>
<keyword evidence="3" id="KW-1185">Reference proteome</keyword>
<dbReference type="SUPFAM" id="SSF52058">
    <property type="entry name" value="L domain-like"/>
    <property type="match status" value="1"/>
</dbReference>
<dbReference type="InterPro" id="IPR055411">
    <property type="entry name" value="LRR_FXL15/At3g58940/PEG3-like"/>
</dbReference>
<accession>A0AAV1CPK6</accession>
<dbReference type="Pfam" id="PF00646">
    <property type="entry name" value="F-box"/>
    <property type="match status" value="1"/>
</dbReference>
<evidence type="ECO:0000259" key="1">
    <source>
        <dbReference type="PROSITE" id="PS50181"/>
    </source>
</evidence>
<protein>
    <submittedName>
        <fullName evidence="2">OLC1v1033956C1</fullName>
    </submittedName>
</protein>
<gene>
    <name evidence="2" type="ORF">OLC1_LOCUS7977</name>
</gene>
<feature type="domain" description="F-box" evidence="1">
    <location>
        <begin position="16"/>
        <end position="64"/>
    </location>
</feature>
<reference evidence="2" key="1">
    <citation type="submission" date="2023-03" db="EMBL/GenBank/DDBJ databases">
        <authorList>
            <person name="Julca I."/>
        </authorList>
    </citation>
    <scope>NUCLEOTIDE SEQUENCE</scope>
</reference>
<evidence type="ECO:0000313" key="2">
    <source>
        <dbReference type="EMBL" id="CAI9097510.1"/>
    </source>
</evidence>
<proteinExistence type="predicted"/>
<dbReference type="SUPFAM" id="SSF81383">
    <property type="entry name" value="F-box domain"/>
    <property type="match status" value="1"/>
</dbReference>
<dbReference type="EMBL" id="OX459120">
    <property type="protein sequence ID" value="CAI9097510.1"/>
    <property type="molecule type" value="Genomic_DNA"/>
</dbReference>
<dbReference type="Gene3D" id="3.80.10.10">
    <property type="entry name" value="Ribonuclease Inhibitor"/>
    <property type="match status" value="1"/>
</dbReference>
<dbReference type="InterPro" id="IPR032675">
    <property type="entry name" value="LRR_dom_sf"/>
</dbReference>
<dbReference type="PANTHER" id="PTHR31639:SF256">
    <property type="entry name" value="OS07G0242900 PROTEIN"/>
    <property type="match status" value="1"/>
</dbReference>